<feature type="domain" description="4'-phosphopantetheinyl transferase" evidence="12">
    <location>
        <begin position="130"/>
        <end position="227"/>
    </location>
</feature>
<evidence type="ECO:0000256" key="4">
    <source>
        <dbReference type="ARBA" id="ARBA00011503"/>
    </source>
</evidence>
<proteinExistence type="inferred from homology"/>
<dbReference type="PRINTS" id="PR01399">
    <property type="entry name" value="ENTSNTHTASED"/>
</dbReference>
<dbReference type="GO" id="GO:0016740">
    <property type="term" value="F:transferase activity"/>
    <property type="evidence" value="ECO:0007669"/>
    <property type="project" value="UniProtKB-KW"/>
</dbReference>
<accession>A0ABT7SPJ4</accession>
<evidence type="ECO:0000259" key="12">
    <source>
        <dbReference type="Pfam" id="PF01648"/>
    </source>
</evidence>
<evidence type="ECO:0000259" key="13">
    <source>
        <dbReference type="Pfam" id="PF17837"/>
    </source>
</evidence>
<sequence length="253" mass="28132">MDKAINAKAPQQTNKTPFITQINQDWPFNNPWSGCAFASSNFNAGLVSSTDFEKLALPPLKATNKRQAEFVAGRYCAQHALNQIIASPIVPARHPDTGQPDWPQGLCGSISHSHGWAAAVVSRQQDWLALGLDIERCIASTRAERLHKAVLRQSELDLFESVNLWTFAEFLTCIFSAKESLFKTLNPLTQRYFGFLDAEVISLNDDGIFKIRLLKELSSHWPSQSIISGQWVRFAHGFITIAGVQAAEPLHSN</sequence>
<reference evidence="14 15" key="1">
    <citation type="submission" date="2023-06" db="EMBL/GenBank/DDBJ databases">
        <title>Thiopseudomonas sp. CY1220 draft genome sequence.</title>
        <authorList>
            <person name="Zhao G."/>
            <person name="An M."/>
        </authorList>
    </citation>
    <scope>NUCLEOTIDE SEQUENCE [LARGE SCALE GENOMIC DNA]</scope>
    <source>
        <strain evidence="14 15">CY1220</strain>
    </source>
</reference>
<keyword evidence="7" id="KW-0259">Enterobactin biosynthesis</keyword>
<comment type="similarity">
    <text evidence="3">Belongs to the P-Pant transferase superfamily. EntD family.</text>
</comment>
<dbReference type="Pfam" id="PF01648">
    <property type="entry name" value="ACPS"/>
    <property type="match status" value="1"/>
</dbReference>
<evidence type="ECO:0000256" key="10">
    <source>
        <dbReference type="ARBA" id="ARBA00049176"/>
    </source>
</evidence>
<feature type="domain" description="4'-phosphopantetheinyl transferase N-terminal" evidence="13">
    <location>
        <begin position="61"/>
        <end position="122"/>
    </location>
</feature>
<comment type="caution">
    <text evidence="14">The sequence shown here is derived from an EMBL/GenBank/DDBJ whole genome shotgun (WGS) entry which is preliminary data.</text>
</comment>
<dbReference type="EMBL" id="JAUCDY010000007">
    <property type="protein sequence ID" value="MDM7858123.1"/>
    <property type="molecule type" value="Genomic_DNA"/>
</dbReference>
<evidence type="ECO:0000256" key="3">
    <source>
        <dbReference type="ARBA" id="ARBA00008342"/>
    </source>
</evidence>
<comment type="catalytic activity">
    <reaction evidence="10">
        <text>apo-[aryl-carrier protein] + CoA = holo-[aryl-carrier protein] + adenosine 3',5'-bisphosphate + H(+)</text>
        <dbReference type="Rhea" id="RHEA:48404"/>
        <dbReference type="Rhea" id="RHEA-COMP:15903"/>
        <dbReference type="Rhea" id="RHEA-COMP:17557"/>
        <dbReference type="ChEBI" id="CHEBI:15378"/>
        <dbReference type="ChEBI" id="CHEBI:29999"/>
        <dbReference type="ChEBI" id="CHEBI:57287"/>
        <dbReference type="ChEBI" id="CHEBI:58343"/>
        <dbReference type="ChEBI" id="CHEBI:64479"/>
    </reaction>
</comment>
<evidence type="ECO:0000256" key="6">
    <source>
        <dbReference type="ARBA" id="ARBA00022679"/>
    </source>
</evidence>
<dbReference type="Pfam" id="PF17837">
    <property type="entry name" value="4PPT_N"/>
    <property type="match status" value="1"/>
</dbReference>
<dbReference type="InterPro" id="IPR037143">
    <property type="entry name" value="4-PPantetheinyl_Trfase_dom_sf"/>
</dbReference>
<dbReference type="InterPro" id="IPR003542">
    <property type="entry name" value="Enbac_synth_compD-like"/>
</dbReference>
<keyword evidence="15" id="KW-1185">Reference proteome</keyword>
<gene>
    <name evidence="14" type="ORF">QEZ41_07510</name>
</gene>
<dbReference type="Proteomes" id="UP001241056">
    <property type="component" value="Unassembled WGS sequence"/>
</dbReference>
<comment type="pathway">
    <text evidence="2">Siderophore biosynthesis; enterobactin biosynthesis.</text>
</comment>
<evidence type="ECO:0000313" key="14">
    <source>
        <dbReference type="EMBL" id="MDM7858123.1"/>
    </source>
</evidence>
<organism evidence="14 15">
    <name type="scientific">Thiopseudomonas acetoxidans</name>
    <dbReference type="NCBI Taxonomy" id="3041622"/>
    <lineage>
        <taxon>Bacteria</taxon>
        <taxon>Pseudomonadati</taxon>
        <taxon>Pseudomonadota</taxon>
        <taxon>Gammaproteobacteria</taxon>
        <taxon>Pseudomonadales</taxon>
        <taxon>Pseudomonadaceae</taxon>
        <taxon>Thiopseudomonas</taxon>
    </lineage>
</organism>
<name>A0ABT7SPJ4_9GAMM</name>
<dbReference type="RefSeq" id="WP_289410782.1">
    <property type="nucleotide sequence ID" value="NZ_JAUCDY010000007.1"/>
</dbReference>
<dbReference type="PANTHER" id="PTHR38096">
    <property type="entry name" value="ENTEROBACTIN SYNTHASE COMPONENT D"/>
    <property type="match status" value="1"/>
</dbReference>
<evidence type="ECO:0000256" key="9">
    <source>
        <dbReference type="ARBA" id="ARBA00031996"/>
    </source>
</evidence>
<dbReference type="InterPro" id="IPR041354">
    <property type="entry name" value="4PPT_N"/>
</dbReference>
<evidence type="ECO:0000256" key="7">
    <source>
        <dbReference type="ARBA" id="ARBA00023191"/>
    </source>
</evidence>
<comment type="catalytic activity">
    <reaction evidence="11">
        <text>apo-[peptidyl-carrier protein] + CoA = holo-[peptidyl-carrier protein] + adenosine 3',5'-bisphosphate + H(+)</text>
        <dbReference type="Rhea" id="RHEA:46228"/>
        <dbReference type="Rhea" id="RHEA-COMP:11479"/>
        <dbReference type="Rhea" id="RHEA-COMP:11480"/>
        <dbReference type="ChEBI" id="CHEBI:15378"/>
        <dbReference type="ChEBI" id="CHEBI:29999"/>
        <dbReference type="ChEBI" id="CHEBI:57287"/>
        <dbReference type="ChEBI" id="CHEBI:58343"/>
        <dbReference type="ChEBI" id="CHEBI:64479"/>
    </reaction>
</comment>
<evidence type="ECO:0000256" key="2">
    <source>
        <dbReference type="ARBA" id="ARBA00004993"/>
    </source>
</evidence>
<dbReference type="Gene3D" id="3.90.470.20">
    <property type="entry name" value="4'-phosphopantetheinyl transferase domain"/>
    <property type="match status" value="1"/>
</dbReference>
<evidence type="ECO:0000256" key="8">
    <source>
        <dbReference type="ARBA" id="ARBA00029894"/>
    </source>
</evidence>
<dbReference type="PANTHER" id="PTHR38096:SF1">
    <property type="entry name" value="ENTEROBACTIN SYNTHASE COMPONENT D"/>
    <property type="match status" value="1"/>
</dbReference>
<keyword evidence="6 14" id="KW-0808">Transferase</keyword>
<comment type="subunit">
    <text evidence="4">EntB, EntD, EntE, and EntF form a multienzyme complex called enterobactin synthase.</text>
</comment>
<evidence type="ECO:0000256" key="11">
    <source>
        <dbReference type="ARBA" id="ARBA00049191"/>
    </source>
</evidence>
<evidence type="ECO:0000313" key="15">
    <source>
        <dbReference type="Proteomes" id="UP001241056"/>
    </source>
</evidence>
<evidence type="ECO:0000256" key="5">
    <source>
        <dbReference type="ARBA" id="ARBA00019087"/>
    </source>
</evidence>
<comment type="function">
    <text evidence="1">Involved in the biosynthesis of the siderophore enterobactin (enterochelin), which is a macrocyclic trimeric lactone of N-(2,3-dihydroxybenzoyl)-serine. The serine trilactone serves as a scaffolding for the three catechol functionalities that provide hexadentate coordination for the tightly ligated iron(2+) atoms. Plays an essential role in the assembly of the enterobactin by catalyzing the transfer of the 4'-phosphopantetheine (Ppant) moiety from coenzyme A to the apo-domains of both EntB (ArCP domain) and EntF (PCP domain) to yield their holo-forms which make them competent for the activation of 2,3-dihydroxybenzoate (DHB) and L-serine, respectively.</text>
</comment>
<protein>
    <recommendedName>
        <fullName evidence="5">Enterobactin synthase component D</fullName>
    </recommendedName>
    <alternativeName>
        <fullName evidence="8">4'-phosphopantetheinyl transferase EntD</fullName>
    </alternativeName>
    <alternativeName>
        <fullName evidence="9">Enterochelin synthase D</fullName>
    </alternativeName>
</protein>
<evidence type="ECO:0000256" key="1">
    <source>
        <dbReference type="ARBA" id="ARBA00003937"/>
    </source>
</evidence>
<dbReference type="InterPro" id="IPR008278">
    <property type="entry name" value="4-PPantetheinyl_Trfase_dom"/>
</dbReference>
<dbReference type="SUPFAM" id="SSF56214">
    <property type="entry name" value="4'-phosphopantetheinyl transferase"/>
    <property type="match status" value="1"/>
</dbReference>